<dbReference type="InterPro" id="IPR029023">
    <property type="entry name" value="Tensin_phosphatase"/>
</dbReference>
<protein>
    <recommendedName>
        <fullName evidence="7">Phosphatidylinositol-3,4,5-trisphosphate 3-phosphatase</fullName>
    </recommendedName>
</protein>
<feature type="compositionally biased region" description="Acidic residues" evidence="2">
    <location>
        <begin position="507"/>
        <end position="527"/>
    </location>
</feature>
<feature type="compositionally biased region" description="Basic and acidic residues" evidence="2">
    <location>
        <begin position="438"/>
        <end position="450"/>
    </location>
</feature>
<dbReference type="PANTHER" id="PTHR12305">
    <property type="entry name" value="PHOSPHATASE WITH HOMOLOGY TO TENSIN"/>
    <property type="match status" value="1"/>
</dbReference>
<dbReference type="InterPro" id="IPR000387">
    <property type="entry name" value="Tyr_Pase_dom"/>
</dbReference>
<accession>A0A7S1G0N8</accession>
<gene>
    <name evidence="6" type="ORF">CHYS00102_LOCUS26951</name>
</gene>
<dbReference type="PROSITE" id="PS50056">
    <property type="entry name" value="TYR_PHOSPHATASE_2"/>
    <property type="match status" value="1"/>
</dbReference>
<dbReference type="GO" id="GO:0016314">
    <property type="term" value="F:phosphatidylinositol-3,4,5-trisphosphate 3-phosphatase activity"/>
    <property type="evidence" value="ECO:0007669"/>
    <property type="project" value="TreeGrafter"/>
</dbReference>
<dbReference type="SUPFAM" id="SSF49562">
    <property type="entry name" value="C2 domain (Calcium/lipid-binding domain, CaLB)"/>
    <property type="match status" value="1"/>
</dbReference>
<dbReference type="SMART" id="SM01326">
    <property type="entry name" value="PTEN_C2"/>
    <property type="match status" value="1"/>
</dbReference>
<evidence type="ECO:0000259" key="3">
    <source>
        <dbReference type="PROSITE" id="PS50056"/>
    </source>
</evidence>
<dbReference type="GO" id="GO:0005829">
    <property type="term" value="C:cytosol"/>
    <property type="evidence" value="ECO:0007669"/>
    <property type="project" value="TreeGrafter"/>
</dbReference>
<keyword evidence="1" id="KW-0378">Hydrolase</keyword>
<evidence type="ECO:0000256" key="2">
    <source>
        <dbReference type="SAM" id="MobiDB-lite"/>
    </source>
</evidence>
<name>A0A7S1G0N8_9STRA</name>
<evidence type="ECO:0000313" key="6">
    <source>
        <dbReference type="EMBL" id="CAD8899735.1"/>
    </source>
</evidence>
<dbReference type="InterPro" id="IPR016130">
    <property type="entry name" value="Tyr_Pase_AS"/>
</dbReference>
<feature type="domain" description="C2 tensin-type" evidence="5">
    <location>
        <begin position="173"/>
        <end position="364"/>
    </location>
</feature>
<dbReference type="EMBL" id="HBFR01037007">
    <property type="protein sequence ID" value="CAD8899735.1"/>
    <property type="molecule type" value="Transcribed_RNA"/>
</dbReference>
<dbReference type="Pfam" id="PF10409">
    <property type="entry name" value="PTEN_C2"/>
    <property type="match status" value="1"/>
</dbReference>
<reference evidence="6" key="1">
    <citation type="submission" date="2021-01" db="EMBL/GenBank/DDBJ databases">
        <authorList>
            <person name="Corre E."/>
            <person name="Pelletier E."/>
            <person name="Niang G."/>
            <person name="Scheremetjew M."/>
            <person name="Finn R."/>
            <person name="Kale V."/>
            <person name="Holt S."/>
            <person name="Cochrane G."/>
            <person name="Meng A."/>
            <person name="Brown T."/>
            <person name="Cohen L."/>
        </authorList>
    </citation>
    <scope>NUCLEOTIDE SEQUENCE</scope>
    <source>
        <strain evidence="6">308</strain>
    </source>
</reference>
<proteinExistence type="predicted"/>
<dbReference type="Gene3D" id="2.60.40.1110">
    <property type="match status" value="1"/>
</dbReference>
<feature type="domain" description="Tyrosine specific protein phosphatases" evidence="3">
    <location>
        <begin position="81"/>
        <end position="151"/>
    </location>
</feature>
<dbReference type="PANTHER" id="PTHR12305:SF94">
    <property type="entry name" value="PHOSPHATIDYLINOSITOL-3,4,5-TRISPHOSPHATE 3-PHOSPHATASE"/>
    <property type="match status" value="1"/>
</dbReference>
<feature type="region of interest" description="Disordered" evidence="2">
    <location>
        <begin position="421"/>
        <end position="577"/>
    </location>
</feature>
<dbReference type="CDD" id="cd14497">
    <property type="entry name" value="PTP_PTEN-like"/>
    <property type="match status" value="1"/>
</dbReference>
<dbReference type="InterPro" id="IPR035892">
    <property type="entry name" value="C2_domain_sf"/>
</dbReference>
<dbReference type="PROSITE" id="PS51181">
    <property type="entry name" value="PPASE_TENSIN"/>
    <property type="match status" value="1"/>
</dbReference>
<dbReference type="InterPro" id="IPR051281">
    <property type="entry name" value="Dual-spec_lipid-protein_phosph"/>
</dbReference>
<feature type="region of interest" description="Disordered" evidence="2">
    <location>
        <begin position="587"/>
        <end position="606"/>
    </location>
</feature>
<dbReference type="SUPFAM" id="SSF52799">
    <property type="entry name" value="(Phosphotyrosine protein) phosphatases II"/>
    <property type="match status" value="1"/>
</dbReference>
<evidence type="ECO:0008006" key="7">
    <source>
        <dbReference type="Google" id="ProtNLM"/>
    </source>
</evidence>
<dbReference type="PROSITE" id="PS51182">
    <property type="entry name" value="C2_TENSIN"/>
    <property type="match status" value="1"/>
</dbReference>
<dbReference type="InterPro" id="IPR014020">
    <property type="entry name" value="Tensin_C2-dom"/>
</dbReference>
<dbReference type="PROSITE" id="PS00383">
    <property type="entry name" value="TYR_PHOSPHATASE_1"/>
    <property type="match status" value="1"/>
</dbReference>
<feature type="compositionally biased region" description="Low complexity" evidence="2">
    <location>
        <begin position="453"/>
        <end position="462"/>
    </location>
</feature>
<organism evidence="6">
    <name type="scientific">Corethron hystrix</name>
    <dbReference type="NCBI Taxonomy" id="216773"/>
    <lineage>
        <taxon>Eukaryota</taxon>
        <taxon>Sar</taxon>
        <taxon>Stramenopiles</taxon>
        <taxon>Ochrophyta</taxon>
        <taxon>Bacillariophyta</taxon>
        <taxon>Coscinodiscophyceae</taxon>
        <taxon>Corethrophycidae</taxon>
        <taxon>Corethrales</taxon>
        <taxon>Corethraceae</taxon>
        <taxon>Corethron</taxon>
    </lineage>
</organism>
<evidence type="ECO:0000259" key="5">
    <source>
        <dbReference type="PROSITE" id="PS51182"/>
    </source>
</evidence>
<evidence type="ECO:0000259" key="4">
    <source>
        <dbReference type="PROSITE" id="PS51181"/>
    </source>
</evidence>
<sequence length="665" mass="72000">MELVYLTERVVGCGHPALPSEKIGDLTGLRKLQALARFLKRRHGEGRYMVWNLSELDYDTRLLDDNVLTYKFPGHPSPPLGLLVKLLLSIESWLNSDPRNVAVIHCLTGRGRTGVVASSFLTWTGEAGFNDAMVALNYTASCRNMTIEQLTIPSQRRYMQYFSNMIDGVKPNKPPLTLRRVIMSTVPKFGTDTSADTSEEAEEGCAPYLQVFKSGELIFTTTATPQTSTTTNTPIENNVKNNAGIAKTLPWYVPSRHSCPLIPISSPPPRPYPFSPSPFSRCTRVYPSDGPTAFPVDLVVQGDILLRCRHLTSLGKRLSMFRAAFHTGYVPAGVLRLSRTQLDGACGDDRFPENFFIDLIFEACGSELAGKHMVPGGQASPAPPQRAADDDDNVVTASTYDSMLHRDDRFWDEIAAKRRRVAQRKEGDDGMSGPTIGRRFDAKAAPKKTNEGAPAPSAASPSDTGDAFAIDPFGIGEEDPAKKKQAAAAPPPSPKKKDTLMEALLALDEDGDDHDEPEEGDSGDDIEGVGVPSPATLPSMEDSVEVVQRDMMGTSLNTDEAAESRTQEATVEGQVGGSSVLVEVNAAEGTQGDKAAEDTDPVQEGTKATDIGAVSLPVSMMEEHAFLDAVDGEDDDLDDDLDDDDDLGDLDDLENFLTRAKETSG</sequence>
<dbReference type="AlphaFoldDB" id="A0A7S1G0N8"/>
<dbReference type="InterPro" id="IPR029021">
    <property type="entry name" value="Prot-tyrosine_phosphatase-like"/>
</dbReference>
<evidence type="ECO:0000256" key="1">
    <source>
        <dbReference type="ARBA" id="ARBA00022801"/>
    </source>
</evidence>
<dbReference type="Gene3D" id="3.90.190.10">
    <property type="entry name" value="Protein tyrosine phosphatase superfamily"/>
    <property type="match status" value="1"/>
</dbReference>
<feature type="domain" description="Phosphatase tensin-type" evidence="4">
    <location>
        <begin position="1"/>
        <end position="169"/>
    </location>
</feature>